<evidence type="ECO:0000313" key="3">
    <source>
        <dbReference type="Proteomes" id="UP000032180"/>
    </source>
</evidence>
<dbReference type="Pfam" id="PF03478">
    <property type="entry name" value="Beta-prop_KIB1-4"/>
    <property type="match status" value="1"/>
</dbReference>
<dbReference type="Gramene" id="LPERR11G16520.1">
    <property type="protein sequence ID" value="LPERR11G16520.1"/>
    <property type="gene ID" value="LPERR11G16520"/>
</dbReference>
<accession>A0A0D9XUB4</accession>
<reference evidence="2 3" key="1">
    <citation type="submission" date="2012-08" db="EMBL/GenBank/DDBJ databases">
        <title>Oryza genome evolution.</title>
        <authorList>
            <person name="Wing R.A."/>
        </authorList>
    </citation>
    <scope>NUCLEOTIDE SEQUENCE</scope>
</reference>
<dbReference type="HOGENOM" id="CLU_1196380_0_0_1"/>
<dbReference type="PANTHER" id="PTHR33110">
    <property type="entry name" value="F-BOX/KELCH-REPEAT PROTEIN-RELATED"/>
    <property type="match status" value="1"/>
</dbReference>
<evidence type="ECO:0000313" key="2">
    <source>
        <dbReference type="EnsemblPlants" id="LPERR11G16520.1"/>
    </source>
</evidence>
<reference evidence="2" key="3">
    <citation type="submission" date="2015-04" db="UniProtKB">
        <authorList>
            <consortium name="EnsemblPlants"/>
        </authorList>
    </citation>
    <scope>IDENTIFICATION</scope>
</reference>
<keyword evidence="3" id="KW-1185">Reference proteome</keyword>
<proteinExistence type="predicted"/>
<feature type="domain" description="KIB1-4 beta-propeller" evidence="1">
    <location>
        <begin position="60"/>
        <end position="203"/>
    </location>
</feature>
<dbReference type="PANTHER" id="PTHR33110:SF110">
    <property type="entry name" value="OS11G0624400 PROTEIN"/>
    <property type="match status" value="1"/>
</dbReference>
<dbReference type="AlphaFoldDB" id="A0A0D9XUB4"/>
<name>A0A0D9XUB4_9ORYZ</name>
<protein>
    <recommendedName>
        <fullName evidence="1">KIB1-4 beta-propeller domain-containing protein</fullName>
    </recommendedName>
</protein>
<dbReference type="InterPro" id="IPR005174">
    <property type="entry name" value="KIB1-4_b-propeller"/>
</dbReference>
<sequence>MTPASATPVAQWRSGDKMAMQKLIVCENGIVAAIVGREHFAKVALWSLTGRGAATWSVSENDRYALTNDRYVVVFDVLVNAGQPRVTRVERVIAGGDGGNSTLGYVTKRYLVTSRARGTLLMVQRLILFATKTVLFVVFEASPPPARWVEMPHLAGGESLFVGRMCSRAMLAGASRRRKLFGDGAVVPGDRIFFLTDDSAGMSFRAACRDWPLQHAAVYDMRYRRVTELPPA</sequence>
<dbReference type="EnsemblPlants" id="LPERR11G16520.1">
    <property type="protein sequence ID" value="LPERR11G16520.1"/>
    <property type="gene ID" value="LPERR11G16520"/>
</dbReference>
<evidence type="ECO:0000259" key="1">
    <source>
        <dbReference type="Pfam" id="PF03478"/>
    </source>
</evidence>
<organism evidence="2 3">
    <name type="scientific">Leersia perrieri</name>
    <dbReference type="NCBI Taxonomy" id="77586"/>
    <lineage>
        <taxon>Eukaryota</taxon>
        <taxon>Viridiplantae</taxon>
        <taxon>Streptophyta</taxon>
        <taxon>Embryophyta</taxon>
        <taxon>Tracheophyta</taxon>
        <taxon>Spermatophyta</taxon>
        <taxon>Magnoliopsida</taxon>
        <taxon>Liliopsida</taxon>
        <taxon>Poales</taxon>
        <taxon>Poaceae</taxon>
        <taxon>BOP clade</taxon>
        <taxon>Oryzoideae</taxon>
        <taxon>Oryzeae</taxon>
        <taxon>Oryzinae</taxon>
        <taxon>Leersia</taxon>
    </lineage>
</organism>
<dbReference type="Proteomes" id="UP000032180">
    <property type="component" value="Chromosome 11"/>
</dbReference>
<reference evidence="3" key="2">
    <citation type="submission" date="2013-12" db="EMBL/GenBank/DDBJ databases">
        <authorList>
            <person name="Yu Y."/>
            <person name="Lee S."/>
            <person name="de Baynast K."/>
            <person name="Wissotski M."/>
            <person name="Liu L."/>
            <person name="Talag J."/>
            <person name="Goicoechea J."/>
            <person name="Angelova A."/>
            <person name="Jetty R."/>
            <person name="Kudrna D."/>
            <person name="Golser W."/>
            <person name="Rivera L."/>
            <person name="Zhang J."/>
            <person name="Wing R."/>
        </authorList>
    </citation>
    <scope>NUCLEOTIDE SEQUENCE</scope>
</reference>